<dbReference type="EMBL" id="AGNL01017423">
    <property type="protein sequence ID" value="EJK64295.1"/>
    <property type="molecule type" value="Genomic_DNA"/>
</dbReference>
<gene>
    <name evidence="2" type="ORF">THAOC_14987</name>
</gene>
<accession>K0SG34</accession>
<dbReference type="AlphaFoldDB" id="K0SG34"/>
<keyword evidence="3" id="KW-1185">Reference proteome</keyword>
<feature type="non-terminal residue" evidence="2">
    <location>
        <position position="173"/>
    </location>
</feature>
<evidence type="ECO:0000313" key="2">
    <source>
        <dbReference type="EMBL" id="EJK64295.1"/>
    </source>
</evidence>
<evidence type="ECO:0000256" key="1">
    <source>
        <dbReference type="SAM" id="MobiDB-lite"/>
    </source>
</evidence>
<proteinExistence type="predicted"/>
<reference evidence="2 3" key="1">
    <citation type="journal article" date="2012" name="Genome Biol.">
        <title>Genome and low-iron response of an oceanic diatom adapted to chronic iron limitation.</title>
        <authorList>
            <person name="Lommer M."/>
            <person name="Specht M."/>
            <person name="Roy A.S."/>
            <person name="Kraemer L."/>
            <person name="Andreson R."/>
            <person name="Gutowska M.A."/>
            <person name="Wolf J."/>
            <person name="Bergner S.V."/>
            <person name="Schilhabel M.B."/>
            <person name="Klostermeier U.C."/>
            <person name="Beiko R.G."/>
            <person name="Rosenstiel P."/>
            <person name="Hippler M."/>
            <person name="Laroche J."/>
        </authorList>
    </citation>
    <scope>NUCLEOTIDE SEQUENCE [LARGE SCALE GENOMIC DNA]</scope>
    <source>
        <strain evidence="2 3">CCMP1005</strain>
    </source>
</reference>
<sequence>MSLDIISSVSAGLFPSTMELRIDLGVHKKVMFGSKDLQAALEKVFERLDVGLFVAKGNLPNIAGILSQARVFASFDFEVSAGLSLDPAGGGEKRRLLRGSRGSQNQQSLYPSGRGLLVDPATILKDFFTNGLSTALSGTLFLSVNKMSLRAQAYVTDLDVELFSAASPFPAVS</sequence>
<dbReference type="Proteomes" id="UP000266841">
    <property type="component" value="Unassembled WGS sequence"/>
</dbReference>
<feature type="region of interest" description="Disordered" evidence="1">
    <location>
        <begin position="88"/>
        <end position="107"/>
    </location>
</feature>
<protein>
    <submittedName>
        <fullName evidence="2">Uncharacterized protein</fullName>
    </submittedName>
</protein>
<comment type="caution">
    <text evidence="2">The sequence shown here is derived from an EMBL/GenBank/DDBJ whole genome shotgun (WGS) entry which is preliminary data.</text>
</comment>
<evidence type="ECO:0000313" key="3">
    <source>
        <dbReference type="Proteomes" id="UP000266841"/>
    </source>
</evidence>
<organism evidence="2 3">
    <name type="scientific">Thalassiosira oceanica</name>
    <name type="common">Marine diatom</name>
    <dbReference type="NCBI Taxonomy" id="159749"/>
    <lineage>
        <taxon>Eukaryota</taxon>
        <taxon>Sar</taxon>
        <taxon>Stramenopiles</taxon>
        <taxon>Ochrophyta</taxon>
        <taxon>Bacillariophyta</taxon>
        <taxon>Coscinodiscophyceae</taxon>
        <taxon>Thalassiosirophycidae</taxon>
        <taxon>Thalassiosirales</taxon>
        <taxon>Thalassiosiraceae</taxon>
        <taxon>Thalassiosira</taxon>
    </lineage>
</organism>
<name>K0SG34_THAOC</name>